<evidence type="ECO:0000259" key="2">
    <source>
        <dbReference type="Pfam" id="PF20729"/>
    </source>
</evidence>
<keyword evidence="3" id="KW-0378">Hydrolase</keyword>
<organism evidence="3 4">
    <name type="scientific">Candidatus Mycolicibacterium alkanivorans</name>
    <dbReference type="NCBI Taxonomy" id="2954114"/>
    <lineage>
        <taxon>Bacteria</taxon>
        <taxon>Bacillati</taxon>
        <taxon>Actinomycetota</taxon>
        <taxon>Actinomycetes</taxon>
        <taxon>Mycobacteriales</taxon>
        <taxon>Mycobacteriaceae</taxon>
        <taxon>Mycolicibacterium</taxon>
    </lineage>
</organism>
<name>A0ABS9YSX5_9MYCO</name>
<feature type="region of interest" description="Disordered" evidence="1">
    <location>
        <begin position="49"/>
        <end position="128"/>
    </location>
</feature>
<dbReference type="GO" id="GO:0006508">
    <property type="term" value="P:proteolysis"/>
    <property type="evidence" value="ECO:0007669"/>
    <property type="project" value="UniProtKB-KW"/>
</dbReference>
<gene>
    <name evidence="3" type="ORF">K9U37_05035</name>
</gene>
<dbReference type="GO" id="GO:0008233">
    <property type="term" value="F:peptidase activity"/>
    <property type="evidence" value="ECO:0007669"/>
    <property type="project" value="UniProtKB-KW"/>
</dbReference>
<keyword evidence="3" id="KW-0645">Protease</keyword>
<comment type="caution">
    <text evidence="3">The sequence shown here is derived from an EMBL/GenBank/DDBJ whole genome shotgun (WGS) entry which is preliminary data.</text>
</comment>
<sequence>MAQRTRKVGDSTGRRRGGRRIQPFAWLGASAMTLGLGAAMASGTAIAHADDASNSGASGIGHSRSADTDSASSPRSARAAKRPAAATAAAPVAGKRTLSLRTPQLRSTSDNGSDTGAPTATAASARQSVARTVAVSVPTAAVSTASSAGSASVTQHSTAAALPPLPPDATPPFGPYAPSTPTVPPYAHVQQAYSDIATAQSALNAATWGTGNILGGLAAVAPQVLLSAASFELSAWEGSNPGAQGFFANTAGIPIIHQIAQVTLVGTMLLPATSQFSLNVANFLLPVVGLFGASIAPAQTALSGAQSNGQVYAVVPVRMYNTTEPLVNVAVNGGSSVPVLVDTGSSGLVIDAKNAGNLDPNNKIATNQSGAYSGGFKYTYDTYKNTTVDFGNGVVSDPDTTTVNVVTSATYGGNPSTLEEYLRGAGAVGVLGIGANTYGPGPSIPTTSLPGELSDGVLLYQNFWPFGLGGFMVFGPNALPARATLTGTPITPLQVSINGGTKKDVMALVDSGGVYGTMPSDIVTPDGSYVPAGTNIAVYAPDGTFLYSFTTGSAPYAPSSVGPSTTDYMNTGYYAYQQGPVYIDYTGNNGSGYTVFDYS</sequence>
<dbReference type="RefSeq" id="WP_243070771.1">
    <property type="nucleotide sequence ID" value="NZ_JAIVFL010000001.1"/>
</dbReference>
<feature type="compositionally biased region" description="Polar residues" evidence="1">
    <location>
        <begin position="99"/>
        <end position="127"/>
    </location>
</feature>
<keyword evidence="4" id="KW-1185">Reference proteome</keyword>
<protein>
    <submittedName>
        <fullName evidence="3">PecA family PE domain-processing aspartic protease</fullName>
    </submittedName>
</protein>
<feature type="region of interest" description="Disordered" evidence="1">
    <location>
        <begin position="1"/>
        <end position="24"/>
    </location>
</feature>
<dbReference type="Gene3D" id="2.40.70.10">
    <property type="entry name" value="Acid Proteases"/>
    <property type="match status" value="1"/>
</dbReference>
<feature type="domain" description="PE cleavage protein A C-terminal" evidence="2">
    <location>
        <begin position="314"/>
        <end position="587"/>
    </location>
</feature>
<feature type="compositionally biased region" description="Low complexity" evidence="1">
    <location>
        <begin position="68"/>
        <end position="90"/>
    </location>
</feature>
<dbReference type="Proteomes" id="UP001139068">
    <property type="component" value="Unassembled WGS sequence"/>
</dbReference>
<evidence type="ECO:0000256" key="1">
    <source>
        <dbReference type="SAM" id="MobiDB-lite"/>
    </source>
</evidence>
<proteinExistence type="predicted"/>
<feature type="compositionally biased region" description="Pro residues" evidence="1">
    <location>
        <begin position="163"/>
        <end position="175"/>
    </location>
</feature>
<accession>A0ABS9YSX5</accession>
<dbReference type="EMBL" id="JAIVFL010000001">
    <property type="protein sequence ID" value="MCI4674326.1"/>
    <property type="molecule type" value="Genomic_DNA"/>
</dbReference>
<dbReference type="InterPro" id="IPR021109">
    <property type="entry name" value="Peptidase_aspartic_dom_sf"/>
</dbReference>
<evidence type="ECO:0000313" key="3">
    <source>
        <dbReference type="EMBL" id="MCI4674326.1"/>
    </source>
</evidence>
<evidence type="ECO:0000313" key="4">
    <source>
        <dbReference type="Proteomes" id="UP001139068"/>
    </source>
</evidence>
<feature type="region of interest" description="Disordered" evidence="1">
    <location>
        <begin position="146"/>
        <end position="181"/>
    </location>
</feature>
<dbReference type="NCBIfam" id="NF038019">
    <property type="entry name" value="PE_process_PecA"/>
    <property type="match status" value="1"/>
</dbReference>
<dbReference type="Pfam" id="PF20729">
    <property type="entry name" value="PE-PGRS_C"/>
    <property type="match status" value="1"/>
</dbReference>
<feature type="compositionally biased region" description="Low complexity" evidence="1">
    <location>
        <begin position="146"/>
        <end position="162"/>
    </location>
</feature>
<dbReference type="InterPro" id="IPR048054">
    <property type="entry name" value="PecA_C"/>
</dbReference>
<reference evidence="3" key="1">
    <citation type="journal article" date="2022" name="ISME J.">
        <title>Identification of active gaseous-alkane degraders at natural gas seeps.</title>
        <authorList>
            <person name="Farhan Ul Haque M."/>
            <person name="Hernandez M."/>
            <person name="Crombie A.T."/>
            <person name="Murrell J.C."/>
        </authorList>
    </citation>
    <scope>NUCLEOTIDE SEQUENCE</scope>
    <source>
        <strain evidence="3">ANDR5</strain>
    </source>
</reference>